<protein>
    <submittedName>
        <fullName evidence="2">Uncharacterized protein</fullName>
    </submittedName>
</protein>
<feature type="chain" id="PRO_5029581550" evidence="1">
    <location>
        <begin position="23"/>
        <end position="234"/>
    </location>
</feature>
<dbReference type="EMBL" id="WPHU01000003">
    <property type="protein sequence ID" value="MVA56333.1"/>
    <property type="molecule type" value="Genomic_DNA"/>
</dbReference>
<dbReference type="AlphaFoldDB" id="A0A7K1RED2"/>
<organism evidence="2 3">
    <name type="scientific">Agrobacterium vitis</name>
    <name type="common">Rhizobium vitis</name>
    <dbReference type="NCBI Taxonomy" id="373"/>
    <lineage>
        <taxon>Bacteria</taxon>
        <taxon>Pseudomonadati</taxon>
        <taxon>Pseudomonadota</taxon>
        <taxon>Alphaproteobacteria</taxon>
        <taxon>Hyphomicrobiales</taxon>
        <taxon>Rhizobiaceae</taxon>
        <taxon>Rhizobium/Agrobacterium group</taxon>
        <taxon>Agrobacterium</taxon>
    </lineage>
</organism>
<evidence type="ECO:0000256" key="1">
    <source>
        <dbReference type="SAM" id="SignalP"/>
    </source>
</evidence>
<evidence type="ECO:0000313" key="2">
    <source>
        <dbReference type="EMBL" id="MVA56333.1"/>
    </source>
</evidence>
<comment type="caution">
    <text evidence="2">The sequence shown here is derived from an EMBL/GenBank/DDBJ whole genome shotgun (WGS) entry which is preliminary data.</text>
</comment>
<name>A0A7K1RED2_AGRVI</name>
<proteinExistence type="predicted"/>
<gene>
    <name evidence="2" type="ORF">GOZ88_09435</name>
</gene>
<accession>A0A7K1RED2</accession>
<feature type="signal peptide" evidence="1">
    <location>
        <begin position="1"/>
        <end position="22"/>
    </location>
</feature>
<dbReference type="Proteomes" id="UP000440716">
    <property type="component" value="Unassembled WGS sequence"/>
</dbReference>
<sequence>MRHSLKIMSLFCLQLMAMGASKTENTMEYSFESNDEITYKTIKIGNIVFKIPASFVISQPNHAWYYKILGLDTDKSASLTIPANTIINKIQNYEKKTELLSNDLYLRITPLSDFEFWAYSKNPEIMTYIANPRYHATKSEQGYILKKPHSDEWYLFSVEPAAIQDKTDVFSFWLGTCADVTTTQTQSGHINRCDSYAAYDKLIINFTVYGKNISLIPEIREYIKNQLSEWQLKK</sequence>
<reference evidence="2 3" key="1">
    <citation type="submission" date="2019-12" db="EMBL/GenBank/DDBJ databases">
        <title>Whole-genome sequencing of Allorhizobium vitis.</title>
        <authorList>
            <person name="Gan H.M."/>
            <person name="Szegedi E."/>
            <person name="Burr T."/>
            <person name="Savka M.A."/>
        </authorList>
    </citation>
    <scope>NUCLEOTIDE SEQUENCE [LARGE SCALE GENOMIC DNA]</scope>
    <source>
        <strain evidence="2 3">CG415</strain>
    </source>
</reference>
<dbReference type="RefSeq" id="WP_156590989.1">
    <property type="nucleotide sequence ID" value="NZ_WPHU01000003.1"/>
</dbReference>
<keyword evidence="1" id="KW-0732">Signal</keyword>
<evidence type="ECO:0000313" key="3">
    <source>
        <dbReference type="Proteomes" id="UP000440716"/>
    </source>
</evidence>